<gene>
    <name evidence="6" type="primary">def</name>
    <name evidence="8" type="ordered locus">Caci_5192</name>
</gene>
<evidence type="ECO:0000256" key="1">
    <source>
        <dbReference type="ARBA" id="ARBA00010759"/>
    </source>
</evidence>
<organism evidence="8 9">
    <name type="scientific">Catenulispora acidiphila (strain DSM 44928 / JCM 14897 / NBRC 102108 / NRRL B-24433 / ID139908)</name>
    <dbReference type="NCBI Taxonomy" id="479433"/>
    <lineage>
        <taxon>Bacteria</taxon>
        <taxon>Bacillati</taxon>
        <taxon>Actinomycetota</taxon>
        <taxon>Actinomycetes</taxon>
        <taxon>Catenulisporales</taxon>
        <taxon>Catenulisporaceae</taxon>
        <taxon>Catenulispora</taxon>
    </lineage>
</organism>
<reference evidence="8 9" key="1">
    <citation type="journal article" date="2009" name="Stand. Genomic Sci.">
        <title>Complete genome sequence of Catenulispora acidiphila type strain (ID 139908).</title>
        <authorList>
            <person name="Copeland A."/>
            <person name="Lapidus A."/>
            <person name="Glavina Del Rio T."/>
            <person name="Nolan M."/>
            <person name="Lucas S."/>
            <person name="Chen F."/>
            <person name="Tice H."/>
            <person name="Cheng J.F."/>
            <person name="Bruce D."/>
            <person name="Goodwin L."/>
            <person name="Pitluck S."/>
            <person name="Mikhailova N."/>
            <person name="Pati A."/>
            <person name="Ivanova N."/>
            <person name="Mavromatis K."/>
            <person name="Chen A."/>
            <person name="Palaniappan K."/>
            <person name="Chain P."/>
            <person name="Land M."/>
            <person name="Hauser L."/>
            <person name="Chang Y.J."/>
            <person name="Jeffries C.D."/>
            <person name="Chertkov O."/>
            <person name="Brettin T."/>
            <person name="Detter J.C."/>
            <person name="Han C."/>
            <person name="Ali Z."/>
            <person name="Tindall B.J."/>
            <person name="Goker M."/>
            <person name="Bristow J."/>
            <person name="Eisen J.A."/>
            <person name="Markowitz V."/>
            <person name="Hugenholtz P."/>
            <person name="Kyrpides N.C."/>
            <person name="Klenk H.P."/>
        </authorList>
    </citation>
    <scope>NUCLEOTIDE SEQUENCE [LARGE SCALE GENOMIC DNA]</scope>
    <source>
        <strain evidence="9">DSM 44928 / JCM 14897 / NBRC 102108 / NRRL B-24433 / ID139908</strain>
    </source>
</reference>
<comment type="cofactor">
    <cofactor evidence="6">
        <name>Fe(2+)</name>
        <dbReference type="ChEBI" id="CHEBI:29033"/>
    </cofactor>
    <text evidence="6">Binds 1 Fe(2+) ion.</text>
</comment>
<evidence type="ECO:0000256" key="5">
    <source>
        <dbReference type="ARBA" id="ARBA00023004"/>
    </source>
</evidence>
<dbReference type="NCBIfam" id="NF001159">
    <property type="entry name" value="PRK00150.1-3"/>
    <property type="match status" value="1"/>
</dbReference>
<comment type="function">
    <text evidence="6">Removes the formyl group from the N-terminal Met of newly synthesized proteins. Requires at least a dipeptide for an efficient rate of reaction. N-terminal L-methionine is a prerequisite for activity but the enzyme has broad specificity at other positions.</text>
</comment>
<dbReference type="SUPFAM" id="SSF56420">
    <property type="entry name" value="Peptide deformylase"/>
    <property type="match status" value="1"/>
</dbReference>
<comment type="similarity">
    <text evidence="1 6">Belongs to the polypeptide deformylase family.</text>
</comment>
<protein>
    <recommendedName>
        <fullName evidence="6">Peptide deformylase</fullName>
        <shortName evidence="6">PDF</shortName>
        <ecNumber evidence="6">3.5.1.88</ecNumber>
    </recommendedName>
    <alternativeName>
        <fullName evidence="6">Polypeptide deformylase</fullName>
    </alternativeName>
</protein>
<evidence type="ECO:0000256" key="4">
    <source>
        <dbReference type="ARBA" id="ARBA00022917"/>
    </source>
</evidence>
<dbReference type="NCBIfam" id="TIGR00079">
    <property type="entry name" value="pept_deformyl"/>
    <property type="match status" value="1"/>
</dbReference>
<feature type="binding site" evidence="6">
    <location>
        <position position="103"/>
    </location>
    <ligand>
        <name>Fe cation</name>
        <dbReference type="ChEBI" id="CHEBI:24875"/>
    </ligand>
</feature>
<feature type="active site" evidence="6">
    <location>
        <position position="146"/>
    </location>
</feature>
<keyword evidence="5 6" id="KW-0408">Iron</keyword>
<evidence type="ECO:0000313" key="9">
    <source>
        <dbReference type="Proteomes" id="UP000000851"/>
    </source>
</evidence>
<feature type="binding site" evidence="6">
    <location>
        <position position="145"/>
    </location>
    <ligand>
        <name>Fe cation</name>
        <dbReference type="ChEBI" id="CHEBI:24875"/>
    </ligand>
</feature>
<accession>C7Q6L6</accession>
<dbReference type="KEGG" id="cai:Caci_5192"/>
<dbReference type="PRINTS" id="PR01576">
    <property type="entry name" value="PDEFORMYLASE"/>
</dbReference>
<dbReference type="AlphaFoldDB" id="C7Q6L6"/>
<dbReference type="Pfam" id="PF01327">
    <property type="entry name" value="Pep_deformylase"/>
    <property type="match status" value="1"/>
</dbReference>
<dbReference type="eggNOG" id="COG0242">
    <property type="taxonomic scope" value="Bacteria"/>
</dbReference>
<dbReference type="Proteomes" id="UP000000851">
    <property type="component" value="Chromosome"/>
</dbReference>
<dbReference type="FunCoup" id="C7Q6L6">
    <property type="interactions" value="188"/>
</dbReference>
<dbReference type="CDD" id="cd00487">
    <property type="entry name" value="Pep_deformylase"/>
    <property type="match status" value="1"/>
</dbReference>
<dbReference type="PIRSF" id="PIRSF004749">
    <property type="entry name" value="Pep_def"/>
    <property type="match status" value="1"/>
</dbReference>
<dbReference type="GO" id="GO:0042586">
    <property type="term" value="F:peptide deformylase activity"/>
    <property type="evidence" value="ECO:0007669"/>
    <property type="project" value="UniProtKB-UniRule"/>
</dbReference>
<dbReference type="InParanoid" id="C7Q6L6"/>
<feature type="binding site" evidence="6">
    <location>
        <position position="149"/>
    </location>
    <ligand>
        <name>Fe cation</name>
        <dbReference type="ChEBI" id="CHEBI:24875"/>
    </ligand>
</feature>
<evidence type="ECO:0000313" key="8">
    <source>
        <dbReference type="EMBL" id="ACU74051.1"/>
    </source>
</evidence>
<dbReference type="EC" id="3.5.1.88" evidence="6"/>
<dbReference type="HOGENOM" id="CLU_061901_1_0_11"/>
<keyword evidence="2 6" id="KW-0479">Metal-binding</keyword>
<dbReference type="EMBL" id="CP001700">
    <property type="protein sequence ID" value="ACU74051.1"/>
    <property type="molecule type" value="Genomic_DNA"/>
</dbReference>
<dbReference type="InterPro" id="IPR023635">
    <property type="entry name" value="Peptide_deformylase"/>
</dbReference>
<dbReference type="HAMAP" id="MF_00163">
    <property type="entry name" value="Pep_deformylase"/>
    <property type="match status" value="1"/>
</dbReference>
<keyword evidence="3 6" id="KW-0378">Hydrolase</keyword>
<evidence type="ECO:0000256" key="2">
    <source>
        <dbReference type="ARBA" id="ARBA00022723"/>
    </source>
</evidence>
<feature type="compositionally biased region" description="Basic and acidic residues" evidence="7">
    <location>
        <begin position="170"/>
        <end position="201"/>
    </location>
</feature>
<comment type="catalytic activity">
    <reaction evidence="6">
        <text>N-terminal N-formyl-L-methionyl-[peptide] + H2O = N-terminal L-methionyl-[peptide] + formate</text>
        <dbReference type="Rhea" id="RHEA:24420"/>
        <dbReference type="Rhea" id="RHEA-COMP:10639"/>
        <dbReference type="Rhea" id="RHEA-COMP:10640"/>
        <dbReference type="ChEBI" id="CHEBI:15377"/>
        <dbReference type="ChEBI" id="CHEBI:15740"/>
        <dbReference type="ChEBI" id="CHEBI:49298"/>
        <dbReference type="ChEBI" id="CHEBI:64731"/>
        <dbReference type="EC" id="3.5.1.88"/>
    </reaction>
</comment>
<dbReference type="PANTHER" id="PTHR10458">
    <property type="entry name" value="PEPTIDE DEFORMYLASE"/>
    <property type="match status" value="1"/>
</dbReference>
<dbReference type="RefSeq" id="WP_015793780.1">
    <property type="nucleotide sequence ID" value="NC_013131.1"/>
</dbReference>
<dbReference type="InterPro" id="IPR036821">
    <property type="entry name" value="Peptide_deformylase_sf"/>
</dbReference>
<dbReference type="OrthoDB" id="9804313at2"/>
<evidence type="ECO:0000256" key="7">
    <source>
        <dbReference type="SAM" id="MobiDB-lite"/>
    </source>
</evidence>
<dbReference type="Gene3D" id="3.90.45.10">
    <property type="entry name" value="Peptide deformylase"/>
    <property type="match status" value="1"/>
</dbReference>
<dbReference type="GO" id="GO:0006412">
    <property type="term" value="P:translation"/>
    <property type="evidence" value="ECO:0007669"/>
    <property type="project" value="UniProtKB-UniRule"/>
</dbReference>
<evidence type="ECO:0000256" key="6">
    <source>
        <dbReference type="HAMAP-Rule" id="MF_00163"/>
    </source>
</evidence>
<name>C7Q6L6_CATAD</name>
<feature type="region of interest" description="Disordered" evidence="7">
    <location>
        <begin position="170"/>
        <end position="213"/>
    </location>
</feature>
<dbReference type="PANTHER" id="PTHR10458:SF2">
    <property type="entry name" value="PEPTIDE DEFORMYLASE, MITOCHONDRIAL"/>
    <property type="match status" value="1"/>
</dbReference>
<keyword evidence="4 6" id="KW-0648">Protein biosynthesis</keyword>
<sequence>MSDSDSGTARPITIVGDPVLHRPCAPVEEFDDRLAGLVADMFASMYAAEGVGLAANQIGVPLRVFVYDCQDDDGVEHVGHVVNPVLAEQPPDRRQLDDSAEGCLSVPGPHHELARPDYARVTGVDLHGEPITVEGTGYFARCLQHEFDHLEGRLYIDRLSKRQRKNVLAEMERMQEEKAKRAAEPTETKEAKEAKEAKETKTAGTGKSSAPAN</sequence>
<evidence type="ECO:0000256" key="3">
    <source>
        <dbReference type="ARBA" id="ARBA00022801"/>
    </source>
</evidence>
<dbReference type="GO" id="GO:0046872">
    <property type="term" value="F:metal ion binding"/>
    <property type="evidence" value="ECO:0007669"/>
    <property type="project" value="UniProtKB-KW"/>
</dbReference>
<dbReference type="STRING" id="479433.Caci_5192"/>
<proteinExistence type="inferred from homology"/>
<keyword evidence="9" id="KW-1185">Reference proteome</keyword>
<dbReference type="FunFam" id="3.90.45.10:FF:000004">
    <property type="entry name" value="Peptide deformylase"/>
    <property type="match status" value="1"/>
</dbReference>